<evidence type="ECO:0000256" key="6">
    <source>
        <dbReference type="PROSITE-ProRule" id="PRU00433"/>
    </source>
</evidence>
<evidence type="ECO:0000313" key="10">
    <source>
        <dbReference type="Proteomes" id="UP001595904"/>
    </source>
</evidence>
<organism evidence="9 10">
    <name type="scientific">Steroidobacter flavus</name>
    <dbReference type="NCBI Taxonomy" id="1842136"/>
    <lineage>
        <taxon>Bacteria</taxon>
        <taxon>Pseudomonadati</taxon>
        <taxon>Pseudomonadota</taxon>
        <taxon>Gammaproteobacteria</taxon>
        <taxon>Steroidobacterales</taxon>
        <taxon>Steroidobacteraceae</taxon>
        <taxon>Steroidobacter</taxon>
    </lineage>
</organism>
<dbReference type="PANTHER" id="PTHR11961">
    <property type="entry name" value="CYTOCHROME C"/>
    <property type="match status" value="1"/>
</dbReference>
<feature type="transmembrane region" description="Helical" evidence="7">
    <location>
        <begin position="100"/>
        <end position="117"/>
    </location>
</feature>
<dbReference type="InterPro" id="IPR012938">
    <property type="entry name" value="Glc/Sorbosone_DH"/>
</dbReference>
<feature type="transmembrane region" description="Helical" evidence="7">
    <location>
        <begin position="124"/>
        <end position="142"/>
    </location>
</feature>
<keyword evidence="5 6" id="KW-0408">Iron</keyword>
<reference evidence="10" key="1">
    <citation type="journal article" date="2019" name="Int. J. Syst. Evol. Microbiol.">
        <title>The Global Catalogue of Microorganisms (GCM) 10K type strain sequencing project: providing services to taxonomists for standard genome sequencing and annotation.</title>
        <authorList>
            <consortium name="The Broad Institute Genomics Platform"/>
            <consortium name="The Broad Institute Genome Sequencing Center for Infectious Disease"/>
            <person name="Wu L."/>
            <person name="Ma J."/>
        </authorList>
    </citation>
    <scope>NUCLEOTIDE SEQUENCE [LARGE SCALE GENOMIC DNA]</scope>
    <source>
        <strain evidence="10">CGMCC 1.10759</strain>
    </source>
</reference>
<keyword evidence="1" id="KW-0813">Transport</keyword>
<evidence type="ECO:0000313" key="9">
    <source>
        <dbReference type="EMBL" id="MFC4309830.1"/>
    </source>
</evidence>
<dbReference type="SUPFAM" id="SSF46626">
    <property type="entry name" value="Cytochrome c"/>
    <property type="match status" value="1"/>
</dbReference>
<name>A0ABV8SR49_9GAMM</name>
<keyword evidence="10" id="KW-1185">Reference proteome</keyword>
<dbReference type="Proteomes" id="UP001595904">
    <property type="component" value="Unassembled WGS sequence"/>
</dbReference>
<protein>
    <submittedName>
        <fullName evidence="9">PQQ-dependent sugar dehydrogenase</fullName>
    </submittedName>
</protein>
<dbReference type="InterPro" id="IPR011042">
    <property type="entry name" value="6-blade_b-propeller_TolB-like"/>
</dbReference>
<dbReference type="Pfam" id="PF07995">
    <property type="entry name" value="GSDH"/>
    <property type="match status" value="1"/>
</dbReference>
<proteinExistence type="predicted"/>
<feature type="transmembrane region" description="Helical" evidence="7">
    <location>
        <begin position="74"/>
        <end position="94"/>
    </location>
</feature>
<comment type="caution">
    <text evidence="9">The sequence shown here is derived from an EMBL/GenBank/DDBJ whole genome shotgun (WGS) entry which is preliminary data.</text>
</comment>
<keyword evidence="7" id="KW-1133">Transmembrane helix</keyword>
<evidence type="ECO:0000259" key="8">
    <source>
        <dbReference type="PROSITE" id="PS51007"/>
    </source>
</evidence>
<dbReference type="RefSeq" id="WP_380596862.1">
    <property type="nucleotide sequence ID" value="NZ_JBHSDU010000003.1"/>
</dbReference>
<accession>A0ABV8SR49</accession>
<dbReference type="PROSITE" id="PS51007">
    <property type="entry name" value="CYTC"/>
    <property type="match status" value="1"/>
</dbReference>
<evidence type="ECO:0000256" key="1">
    <source>
        <dbReference type="ARBA" id="ARBA00022448"/>
    </source>
</evidence>
<dbReference type="InterPro" id="IPR036909">
    <property type="entry name" value="Cyt_c-like_dom_sf"/>
</dbReference>
<keyword evidence="2 6" id="KW-0349">Heme</keyword>
<evidence type="ECO:0000256" key="7">
    <source>
        <dbReference type="SAM" id="Phobius"/>
    </source>
</evidence>
<dbReference type="EMBL" id="JBHSDU010000003">
    <property type="protein sequence ID" value="MFC4309830.1"/>
    <property type="molecule type" value="Genomic_DNA"/>
</dbReference>
<sequence>MSDAHPPLWQRLAWYACGALVLLLLPVLKYAELWGSLQRPQKLALLVALGAFGAACLLSLFLDRIASWPTAGKALIRSFAVLSLFLIAAAAASISLPRFLLIPLVLVLAVTVPLAISPLSLRRIPVAAIGVGVGVLTVYAFGNAHSSAKAAHTTTEAFFSTAFYPLRATIREGWIPEPATRGGGLTMIGDRVLLGTGDGHLYLIDAPAARDGFKVTELQTQVPANREEFAKAMGGSSRQPKRSMDWREAGPPKVQTWRFRVADVVAGVEGDNVHVFASHHYWNAKDECFVARVSELTAPLATFEQSVANAQWSTVFETTPCVPLKGPDRKRGKNPFRGEEIGGELLLLEGNKLLLTVGDSGFSGVESTQIFAQDPATDFGKTILIDLATHEHRIFSMGHRNPQGITRSRDGKLWLTEHGEQGGDELNLLEDQVNYGWPNVTYGTEYGTNIWPRSQHQGQHIGYRQPTMAWVPSIGACDIATLNSKLFPIWEDNLLVGSLSSRSLYRLVVVDDRVVVQEPIALNKRVRDILPMPDGRIMIWSDDWALTLLEPAAQQNGASLFATQCLGCHTVTDGMSHRIGPDLFGVVGRRIGDAKGYDEYSAAMKAQEGAWDADRLDKFLAQPSAVVPGTSMAFPGVADAEHRKAIVEYLSRKGGPDRS</sequence>
<keyword evidence="4" id="KW-0249">Electron transport</keyword>
<keyword evidence="7" id="KW-0812">Transmembrane</keyword>
<keyword evidence="3 6" id="KW-0479">Metal-binding</keyword>
<feature type="transmembrane region" description="Helical" evidence="7">
    <location>
        <begin position="12"/>
        <end position="31"/>
    </location>
</feature>
<keyword evidence="7" id="KW-0472">Membrane</keyword>
<dbReference type="Gene3D" id="2.120.10.30">
    <property type="entry name" value="TolB, C-terminal domain"/>
    <property type="match status" value="1"/>
</dbReference>
<dbReference type="PRINTS" id="PR00604">
    <property type="entry name" value="CYTCHRMECIAB"/>
</dbReference>
<feature type="transmembrane region" description="Helical" evidence="7">
    <location>
        <begin position="43"/>
        <end position="62"/>
    </location>
</feature>
<dbReference type="InterPro" id="IPR009056">
    <property type="entry name" value="Cyt_c-like_dom"/>
</dbReference>
<evidence type="ECO:0000256" key="4">
    <source>
        <dbReference type="ARBA" id="ARBA00022982"/>
    </source>
</evidence>
<feature type="domain" description="Cytochrome c" evidence="8">
    <location>
        <begin position="552"/>
        <end position="654"/>
    </location>
</feature>
<dbReference type="SUPFAM" id="SSF50952">
    <property type="entry name" value="Soluble quinoprotein glucose dehydrogenase"/>
    <property type="match status" value="1"/>
</dbReference>
<dbReference type="Gene3D" id="1.10.760.10">
    <property type="entry name" value="Cytochrome c-like domain"/>
    <property type="match status" value="1"/>
</dbReference>
<dbReference type="InterPro" id="IPR002327">
    <property type="entry name" value="Cyt_c_1A/1B"/>
</dbReference>
<evidence type="ECO:0000256" key="5">
    <source>
        <dbReference type="ARBA" id="ARBA00023004"/>
    </source>
</evidence>
<dbReference type="InterPro" id="IPR011041">
    <property type="entry name" value="Quinoprot_gluc/sorb_DH_b-prop"/>
</dbReference>
<gene>
    <name evidence="9" type="ORF">ACFPN2_12125</name>
</gene>
<evidence type="ECO:0000256" key="2">
    <source>
        <dbReference type="ARBA" id="ARBA00022617"/>
    </source>
</evidence>
<evidence type="ECO:0000256" key="3">
    <source>
        <dbReference type="ARBA" id="ARBA00022723"/>
    </source>
</evidence>